<feature type="transmembrane region" description="Helical" evidence="2">
    <location>
        <begin position="29"/>
        <end position="48"/>
    </location>
</feature>
<evidence type="ECO:0000313" key="4">
    <source>
        <dbReference type="Proteomes" id="UP000621266"/>
    </source>
</evidence>
<keyword evidence="2" id="KW-1133">Transmembrane helix</keyword>
<proteinExistence type="predicted"/>
<feature type="region of interest" description="Disordered" evidence="1">
    <location>
        <begin position="207"/>
        <end position="235"/>
    </location>
</feature>
<organism evidence="3 4">
    <name type="scientific">Streptomyces lycii</name>
    <dbReference type="NCBI Taxonomy" id="2654337"/>
    <lineage>
        <taxon>Bacteria</taxon>
        <taxon>Bacillati</taxon>
        <taxon>Actinomycetota</taxon>
        <taxon>Actinomycetes</taxon>
        <taxon>Kitasatosporales</taxon>
        <taxon>Streptomycetaceae</taxon>
        <taxon>Streptomyces</taxon>
    </lineage>
</organism>
<accession>A0ABQ7FF28</accession>
<gene>
    <name evidence="3" type="ORF">GCU69_28060</name>
</gene>
<sequence>MTNDPYAGLSPRAADVRRYFTPTPPPPRLRGPVIVWSLGLVCLLYALVTDRAAGGFLVVGIVAGAKGAHTHLTRLKRYRQARAWAEPKPADSWMDQLLYVEGRESVVGTGRARLNLVRADEAAAEQGDEGSGPLVVFGLPPVPPAGFRMAIGRDGILRATHYDIFVFFLTKWHLCMYRGLLEMETGFTVQDETKEFAYRDVVSLATASDRRTMPKPPEHNGQGQPAPGTGPGGFPAAPVLHWTTQQFFRLRVASDHISTLVGLHFEDQLGTSGFGNGEEVEMTLQRIRAKLREYTERREESGSGDAFGSHL</sequence>
<evidence type="ECO:0000256" key="1">
    <source>
        <dbReference type="SAM" id="MobiDB-lite"/>
    </source>
</evidence>
<keyword evidence="2" id="KW-0472">Membrane</keyword>
<dbReference type="EMBL" id="WHPN01000402">
    <property type="protein sequence ID" value="KAF4405848.1"/>
    <property type="molecule type" value="Genomic_DNA"/>
</dbReference>
<name>A0ABQ7FF28_9ACTN</name>
<evidence type="ECO:0000313" key="3">
    <source>
        <dbReference type="EMBL" id="KAF4405848.1"/>
    </source>
</evidence>
<keyword evidence="2" id="KW-0812">Transmembrane</keyword>
<comment type="caution">
    <text evidence="3">The sequence shown here is derived from an EMBL/GenBank/DDBJ whole genome shotgun (WGS) entry which is preliminary data.</text>
</comment>
<reference evidence="3 4" key="1">
    <citation type="submission" date="2019-10" db="EMBL/GenBank/DDBJ databases">
        <title>Streptomyces tenebrisbrunneis sp.nov., an endogenous actinomycete isolated from of Lycium ruthenicum.</title>
        <authorList>
            <person name="Ma L."/>
        </authorList>
    </citation>
    <scope>NUCLEOTIDE SEQUENCE [LARGE SCALE GENOMIC DNA]</scope>
    <source>
        <strain evidence="3 4">TRM 66187</strain>
    </source>
</reference>
<protein>
    <submittedName>
        <fullName evidence="3">Uncharacterized protein</fullName>
    </submittedName>
</protein>
<keyword evidence="4" id="KW-1185">Reference proteome</keyword>
<dbReference type="RefSeq" id="WP_098755211.1">
    <property type="nucleotide sequence ID" value="NZ_WHPN01000402.1"/>
</dbReference>
<dbReference type="Proteomes" id="UP000621266">
    <property type="component" value="Unassembled WGS sequence"/>
</dbReference>
<evidence type="ECO:0000256" key="2">
    <source>
        <dbReference type="SAM" id="Phobius"/>
    </source>
</evidence>
<feature type="compositionally biased region" description="Basic and acidic residues" evidence="1">
    <location>
        <begin position="208"/>
        <end position="218"/>
    </location>
</feature>